<dbReference type="OrthoDB" id="9182727at2"/>
<dbReference type="AlphaFoldDB" id="A0A418WZ01"/>
<organism evidence="2 3">
    <name type="scientific">Noviherbaspirillum cavernae</name>
    <dbReference type="NCBI Taxonomy" id="2320862"/>
    <lineage>
        <taxon>Bacteria</taxon>
        <taxon>Pseudomonadati</taxon>
        <taxon>Pseudomonadota</taxon>
        <taxon>Betaproteobacteria</taxon>
        <taxon>Burkholderiales</taxon>
        <taxon>Oxalobacteraceae</taxon>
        <taxon>Noviherbaspirillum</taxon>
    </lineage>
</organism>
<name>A0A418WZ01_9BURK</name>
<dbReference type="RefSeq" id="WP_119737189.1">
    <property type="nucleotide sequence ID" value="NZ_QYUN01000002.1"/>
</dbReference>
<feature type="compositionally biased region" description="Acidic residues" evidence="1">
    <location>
        <begin position="61"/>
        <end position="80"/>
    </location>
</feature>
<gene>
    <name evidence="2" type="ORF">D3870_05040</name>
</gene>
<evidence type="ECO:0000256" key="1">
    <source>
        <dbReference type="SAM" id="MobiDB-lite"/>
    </source>
</evidence>
<accession>A0A418WZ01</accession>
<evidence type="ECO:0000313" key="2">
    <source>
        <dbReference type="EMBL" id="RJG05469.1"/>
    </source>
</evidence>
<sequence>MELNAGEYGTIVFTIEDKMGAERKFLGVDITGYSKQAIEALKSTHAALKPNPVLIAEMAVEEDNENDDTSSSEAEGDASTEDQAKKDRSRPRNDNILRKAQEESKRLLAANQIPSSGWNEDSIRQVLDMLPEPQKNVVLHAAAAGGPLSRVAVYQATRRAPDRSLKGFTKPTARVKASLQKKGVLPMGADDLLQQIYDPAVATYQPVQGFKIPLEVAVLIRKMGLVPEADL</sequence>
<reference evidence="2 3" key="1">
    <citation type="submission" date="2018-09" db="EMBL/GenBank/DDBJ databases">
        <authorList>
            <person name="Zhu H."/>
        </authorList>
    </citation>
    <scope>NUCLEOTIDE SEQUENCE [LARGE SCALE GENOMIC DNA]</scope>
    <source>
        <strain evidence="2 3">K2R10-39</strain>
    </source>
</reference>
<proteinExistence type="predicted"/>
<comment type="caution">
    <text evidence="2">The sequence shown here is derived from an EMBL/GenBank/DDBJ whole genome shotgun (WGS) entry which is preliminary data.</text>
</comment>
<evidence type="ECO:0000313" key="3">
    <source>
        <dbReference type="Proteomes" id="UP000285190"/>
    </source>
</evidence>
<feature type="compositionally biased region" description="Basic and acidic residues" evidence="1">
    <location>
        <begin position="82"/>
        <end position="95"/>
    </location>
</feature>
<dbReference type="EMBL" id="QYUN01000002">
    <property type="protein sequence ID" value="RJG05469.1"/>
    <property type="molecule type" value="Genomic_DNA"/>
</dbReference>
<feature type="region of interest" description="Disordered" evidence="1">
    <location>
        <begin position="61"/>
        <end position="95"/>
    </location>
</feature>
<keyword evidence="3" id="KW-1185">Reference proteome</keyword>
<dbReference type="Proteomes" id="UP000285190">
    <property type="component" value="Unassembled WGS sequence"/>
</dbReference>
<protein>
    <submittedName>
        <fullName evidence="2">Uncharacterized protein</fullName>
    </submittedName>
</protein>